<accession>A0A7C4U808</accession>
<name>A0A7C4U808_UNCW3</name>
<organism evidence="2">
    <name type="scientific">candidate division WOR-3 bacterium</name>
    <dbReference type="NCBI Taxonomy" id="2052148"/>
    <lineage>
        <taxon>Bacteria</taxon>
        <taxon>Bacteria division WOR-3</taxon>
    </lineage>
</organism>
<dbReference type="EMBL" id="DTHG01000092">
    <property type="protein sequence ID" value="HGW92376.1"/>
    <property type="molecule type" value="Genomic_DNA"/>
</dbReference>
<dbReference type="SMART" id="SM00739">
    <property type="entry name" value="KOW"/>
    <property type="match status" value="1"/>
</dbReference>
<proteinExistence type="predicted"/>
<feature type="domain" description="KOW" evidence="1">
    <location>
        <begin position="311"/>
        <end position="338"/>
    </location>
</feature>
<evidence type="ECO:0000313" key="2">
    <source>
        <dbReference type="EMBL" id="HGW92376.1"/>
    </source>
</evidence>
<gene>
    <name evidence="2" type="ORF">ENV67_07555</name>
</gene>
<evidence type="ECO:0000259" key="1">
    <source>
        <dbReference type="SMART" id="SM00739"/>
    </source>
</evidence>
<reference evidence="2" key="1">
    <citation type="journal article" date="2020" name="mSystems">
        <title>Genome- and Community-Level Interaction Insights into Carbon Utilization and Element Cycling Functions of Hydrothermarchaeota in Hydrothermal Sediment.</title>
        <authorList>
            <person name="Zhou Z."/>
            <person name="Liu Y."/>
            <person name="Xu W."/>
            <person name="Pan J."/>
            <person name="Luo Z.H."/>
            <person name="Li M."/>
        </authorList>
    </citation>
    <scope>NUCLEOTIDE SEQUENCE [LARGE SCALE GENOMIC DNA]</scope>
    <source>
        <strain evidence="2">SpSt-780</strain>
    </source>
</reference>
<protein>
    <recommendedName>
        <fullName evidence="1">KOW domain-containing protein</fullName>
    </recommendedName>
</protein>
<comment type="caution">
    <text evidence="2">The sequence shown here is derived from an EMBL/GenBank/DDBJ whole genome shotgun (WGS) entry which is preliminary data.</text>
</comment>
<sequence>MAHAYTPGLKIARKTIVRKERKLPLKGNVLVKINQKVKAEDIVAKTELPGDVETINLAGKLGVMPDELKNYLKKKVGDPVEKDEVIAETKGIFGKFKTQFKSPVKGHIETISEITGQMIIREPPIPVQIDAYIDGTVKEIIENEGVVVETIATFVQGIFGIGGETKGIIKRIVDKPSDEVTPDLIDSSLKGKICIGGSIITKDALLKAVEVGAKAIVVGGINDYDLKSFLGYDIGVAITGFENKGITLIVTEGFGKMEMSRKAFDILCSCEGSKASCNGATQIRAGVMRPEVVIPLDESEAKELIIKETKGLEIGDYVRIIRAPYFGLIGKVVELPPELTKIETEAKVRILKVQLENGDIITLPRANVEIIEE</sequence>
<dbReference type="AlphaFoldDB" id="A0A7C4U808"/>
<dbReference type="InterPro" id="IPR005824">
    <property type="entry name" value="KOW"/>
</dbReference>